<dbReference type="STRING" id="1841610.A6X21_10265"/>
<dbReference type="SUPFAM" id="SSF51735">
    <property type="entry name" value="NAD(P)-binding Rossmann-fold domains"/>
    <property type="match status" value="1"/>
</dbReference>
<evidence type="ECO:0000313" key="3">
    <source>
        <dbReference type="EMBL" id="ODA28880.1"/>
    </source>
</evidence>
<dbReference type="PANTHER" id="PTHR46368:SF4">
    <property type="entry name" value="OS10G0403700 PROTEIN"/>
    <property type="match status" value="1"/>
</dbReference>
<evidence type="ECO:0000259" key="2">
    <source>
        <dbReference type="Pfam" id="PF22725"/>
    </source>
</evidence>
<proteinExistence type="predicted"/>
<dbReference type="PANTHER" id="PTHR46368">
    <property type="match status" value="1"/>
</dbReference>
<evidence type="ECO:0000313" key="4">
    <source>
        <dbReference type="Proteomes" id="UP000094828"/>
    </source>
</evidence>
<reference evidence="3 4" key="1">
    <citation type="submission" date="2016-05" db="EMBL/GenBank/DDBJ databases">
        <title>Genomic and physiological characterization of Planctopirus sp. isolated from fresh water lake.</title>
        <authorList>
            <person name="Subhash Y."/>
            <person name="Ramana C."/>
        </authorList>
    </citation>
    <scope>NUCLEOTIDE SEQUENCE [LARGE SCALE GENOMIC DNA]</scope>
    <source>
        <strain evidence="3 4">JC280</strain>
    </source>
</reference>
<feature type="domain" description="Gfo/Idh/MocA-like oxidoreductase N-terminal" evidence="1">
    <location>
        <begin position="16"/>
        <end position="138"/>
    </location>
</feature>
<keyword evidence="4" id="KW-1185">Reference proteome</keyword>
<dbReference type="Gene3D" id="3.40.50.720">
    <property type="entry name" value="NAD(P)-binding Rossmann-like Domain"/>
    <property type="match status" value="1"/>
</dbReference>
<dbReference type="InterPro" id="IPR055170">
    <property type="entry name" value="GFO_IDH_MocA-like_dom"/>
</dbReference>
<gene>
    <name evidence="3" type="ORF">A6X21_10265</name>
</gene>
<feature type="domain" description="GFO/IDH/MocA-like oxidoreductase" evidence="2">
    <location>
        <begin position="153"/>
        <end position="271"/>
    </location>
</feature>
<name>A0A1C3E6K9_9PLAN</name>
<dbReference type="AlphaFoldDB" id="A0A1C3E6K9"/>
<dbReference type="GO" id="GO:0000166">
    <property type="term" value="F:nucleotide binding"/>
    <property type="evidence" value="ECO:0007669"/>
    <property type="project" value="InterPro"/>
</dbReference>
<dbReference type="OrthoDB" id="9783105at2"/>
<comment type="caution">
    <text evidence="3">The sequence shown here is derived from an EMBL/GenBank/DDBJ whole genome shotgun (WGS) entry which is preliminary data.</text>
</comment>
<dbReference type="InterPro" id="IPR000683">
    <property type="entry name" value="Gfo/Idh/MocA-like_OxRdtase_N"/>
</dbReference>
<dbReference type="InterPro" id="IPR036291">
    <property type="entry name" value="NAD(P)-bd_dom_sf"/>
</dbReference>
<protein>
    <submittedName>
        <fullName evidence="3">Oxidoreductase</fullName>
    </submittedName>
</protein>
<dbReference type="Gene3D" id="3.30.360.10">
    <property type="entry name" value="Dihydrodipicolinate Reductase, domain 2"/>
    <property type="match status" value="1"/>
</dbReference>
<dbReference type="Pfam" id="PF01408">
    <property type="entry name" value="GFO_IDH_MocA"/>
    <property type="match status" value="1"/>
</dbReference>
<organism evidence="3 4">
    <name type="scientific">Planctopirus hydrillae</name>
    <dbReference type="NCBI Taxonomy" id="1841610"/>
    <lineage>
        <taxon>Bacteria</taxon>
        <taxon>Pseudomonadati</taxon>
        <taxon>Planctomycetota</taxon>
        <taxon>Planctomycetia</taxon>
        <taxon>Planctomycetales</taxon>
        <taxon>Planctomycetaceae</taxon>
        <taxon>Planctopirus</taxon>
    </lineage>
</organism>
<dbReference type="RefSeq" id="WP_068850582.1">
    <property type="nucleotide sequence ID" value="NZ_LYDR01000150.1"/>
</dbReference>
<evidence type="ECO:0000259" key="1">
    <source>
        <dbReference type="Pfam" id="PF01408"/>
    </source>
</evidence>
<dbReference type="EMBL" id="LYDR01000150">
    <property type="protein sequence ID" value="ODA28880.1"/>
    <property type="molecule type" value="Genomic_DNA"/>
</dbReference>
<accession>A0A1C3E6K9</accession>
<sequence>MSVQASSASIAGKPCRWGIMGAAAIARKNWQGLRWAENSRLVAVASRSLERSQSFIRECQGSVPQPHEVEALGSYEELLAHPEVDAVYIPLPTGVRKEWILRAIAAGKHVLSEKPVTVSVRDLREIVAAAQKANLQFMDGVMFMHSARLEPMVAQIMDSERVGRVRRICSHFSFHAPESFFKENIRASDELEPLGCLGDLGWYNIRMTLCGLRGQMPHTARARCLQTTGNGVPTEFSAELDFEGGTTASFYCSFHTETQQWAHFSGEKGYVSLDDFVLPWFGTASRWSSHQAQVVAEGCFMRMENHERYHAVDEIATGGSTAQETNMFRTFSNNVLTNSPDSYWPEMALKTQLVLEACLLSARKDQPVPVEAC</sequence>
<dbReference type="Pfam" id="PF22725">
    <property type="entry name" value="GFO_IDH_MocA_C3"/>
    <property type="match status" value="1"/>
</dbReference>
<dbReference type="Proteomes" id="UP000094828">
    <property type="component" value="Unassembled WGS sequence"/>
</dbReference>
<dbReference type="SUPFAM" id="SSF55347">
    <property type="entry name" value="Glyceraldehyde-3-phosphate dehydrogenase-like, C-terminal domain"/>
    <property type="match status" value="1"/>
</dbReference>